<evidence type="ECO:0000313" key="2">
    <source>
        <dbReference type="EMBL" id="GMA72300.1"/>
    </source>
</evidence>
<dbReference type="AlphaFoldDB" id="A0AA37XLG9"/>
<dbReference type="RefSeq" id="WP_123935629.1">
    <property type="nucleotide sequence ID" value="NZ_BSUW01000001.1"/>
</dbReference>
<dbReference type="Proteomes" id="UP000268310">
    <property type="component" value="Chromosome"/>
</dbReference>
<accession>A0AA37XLG9</accession>
<keyword evidence="3" id="KW-1185">Reference proteome</keyword>
<protein>
    <submittedName>
        <fullName evidence="2">Uncharacterized protein</fullName>
    </submittedName>
</protein>
<evidence type="ECO:0000313" key="1">
    <source>
        <dbReference type="EMBL" id="AYW48044.1"/>
    </source>
</evidence>
<name>A0AA37XLG9_9ENTE</name>
<organism evidence="2 4">
    <name type="scientific">Tetragenococcus osmophilus</name>
    <dbReference type="NCBI Taxonomy" id="526944"/>
    <lineage>
        <taxon>Bacteria</taxon>
        <taxon>Bacillati</taxon>
        <taxon>Bacillota</taxon>
        <taxon>Bacilli</taxon>
        <taxon>Lactobacillales</taxon>
        <taxon>Enterococcaceae</taxon>
        <taxon>Tetragenococcus</taxon>
    </lineage>
</organism>
<dbReference type="EMBL" id="BSUW01000001">
    <property type="protein sequence ID" value="GMA72300.1"/>
    <property type="molecule type" value="Genomic_DNA"/>
</dbReference>
<reference evidence="1 3" key="1">
    <citation type="journal article" date="2012" name="Int. J. Syst. Evol. Microbiol.">
        <title>Characterization of Tetragenococcus strains from sugar thick juice reveals a novel species, Tetragenococcus osmophilus sp. nov., and divides Tetragenococcus halophilus into two subspecies, T. halophilus subsp. halophilus subsp. nov. and T. halophilus subsp. flandriensis subsp. nov.</title>
        <authorList>
            <person name="Juste A."/>
            <person name="Van Trappen S."/>
            <person name="Verreth C."/>
            <person name="Cleenwerck I."/>
            <person name="De Vos P."/>
            <person name="Lievens B."/>
            <person name="Willems K.A."/>
        </authorList>
    </citation>
    <scope>NUCLEOTIDE SEQUENCE [LARGE SCALE GENOMIC DNA]</scope>
    <source>
        <strain evidence="1 3">JCM 31126</strain>
    </source>
</reference>
<reference evidence="2" key="4">
    <citation type="submission" date="2023-02" db="EMBL/GenBank/DDBJ databases">
        <authorList>
            <person name="Sun Q."/>
            <person name="Mori K."/>
        </authorList>
    </citation>
    <scope>NUCLEOTIDE SEQUENCE</scope>
    <source>
        <strain evidence="2">NBRC 114545</strain>
    </source>
</reference>
<dbReference type="KEGG" id="too:C7K38_06485"/>
<reference evidence="1" key="3">
    <citation type="submission" date="2018-03" db="EMBL/GenBank/DDBJ databases">
        <authorList>
            <person name="Jeon C.O."/>
        </authorList>
    </citation>
    <scope>NUCLEOTIDE SEQUENCE</scope>
    <source>
        <strain evidence="1">JCM 31126</strain>
    </source>
</reference>
<sequence>MQLDQEKVRKLGQRQMITILKNELPPFISLFAYNISKTDMSVYNLLYQIGEEKQNYWLTLRLADHPLWLKNAQQVSLNLGSPADLVSLPEKIRKQIFAGENTENWYQLTKKDVAILHLLDKCQQNGLVWAVRLPEGIFAAFKKRPLDLQTDFKKAELFLTNRNNVNSLLLPVNNIDFQEQLAKLYGQNLLFSQFSRHHLLKLLPTNQWIQPMLEKEPIVSNWGQLINYYYGQEFYQKIQSALSS</sequence>
<dbReference type="EMBL" id="CP027783">
    <property type="protein sequence ID" value="AYW48044.1"/>
    <property type="molecule type" value="Genomic_DNA"/>
</dbReference>
<evidence type="ECO:0000313" key="3">
    <source>
        <dbReference type="Proteomes" id="UP000268310"/>
    </source>
</evidence>
<reference evidence="2 4" key="2">
    <citation type="journal article" date="2014" name="Int. J. Syst. Evol. Microbiol.">
        <title>Complete genome sequence of Corynebacterium casei LMG S-19264T (=DSM 44701T), isolated from a smear-ripened cheese.</title>
        <authorList>
            <consortium name="US DOE Joint Genome Institute (JGI-PGF)"/>
            <person name="Walter F."/>
            <person name="Albersmeier A."/>
            <person name="Kalinowski J."/>
            <person name="Ruckert C."/>
        </authorList>
    </citation>
    <scope>NUCLEOTIDE SEQUENCE [LARGE SCALE GENOMIC DNA]</scope>
    <source>
        <strain evidence="2 4">NBRC 114545</strain>
    </source>
</reference>
<dbReference type="Proteomes" id="UP001157039">
    <property type="component" value="Unassembled WGS sequence"/>
</dbReference>
<proteinExistence type="predicted"/>
<gene>
    <name evidence="1" type="ORF">C7K38_06485</name>
    <name evidence="2" type="ORF">GCM10025885_13490</name>
</gene>
<evidence type="ECO:0000313" key="4">
    <source>
        <dbReference type="Proteomes" id="UP001157039"/>
    </source>
</evidence>